<organism evidence="1 2">
    <name type="scientific">Candidatus Gemmiger excrementavium</name>
    <dbReference type="NCBI Taxonomy" id="2838608"/>
    <lineage>
        <taxon>Bacteria</taxon>
        <taxon>Bacillati</taxon>
        <taxon>Bacillota</taxon>
        <taxon>Clostridia</taxon>
        <taxon>Eubacteriales</taxon>
        <taxon>Gemmiger</taxon>
    </lineage>
</organism>
<dbReference type="EMBL" id="DXBO01000059">
    <property type="protein sequence ID" value="HIZ47951.1"/>
    <property type="molecule type" value="Genomic_DNA"/>
</dbReference>
<reference evidence="1" key="2">
    <citation type="submission" date="2021-04" db="EMBL/GenBank/DDBJ databases">
        <authorList>
            <person name="Gilroy R."/>
        </authorList>
    </citation>
    <scope>NUCLEOTIDE SEQUENCE</scope>
    <source>
        <strain evidence="1">3436</strain>
    </source>
</reference>
<dbReference type="InterPro" id="IPR017853">
    <property type="entry name" value="GH"/>
</dbReference>
<evidence type="ECO:0000313" key="2">
    <source>
        <dbReference type="Proteomes" id="UP000824031"/>
    </source>
</evidence>
<reference evidence="1" key="1">
    <citation type="journal article" date="2021" name="PeerJ">
        <title>Extensive microbial diversity within the chicken gut microbiome revealed by metagenomics and culture.</title>
        <authorList>
            <person name="Gilroy R."/>
            <person name="Ravi A."/>
            <person name="Getino M."/>
            <person name="Pursley I."/>
            <person name="Horton D.L."/>
            <person name="Alikhan N.F."/>
            <person name="Baker D."/>
            <person name="Gharbi K."/>
            <person name="Hall N."/>
            <person name="Watson M."/>
            <person name="Adriaenssens E.M."/>
            <person name="Foster-Nyarko E."/>
            <person name="Jarju S."/>
            <person name="Secka A."/>
            <person name="Antonio M."/>
            <person name="Oren A."/>
            <person name="Chaudhuri R.R."/>
            <person name="La Ragione R."/>
            <person name="Hildebrand F."/>
            <person name="Pallen M.J."/>
        </authorList>
    </citation>
    <scope>NUCLEOTIDE SEQUENCE</scope>
    <source>
        <strain evidence="1">3436</strain>
    </source>
</reference>
<dbReference type="SUPFAM" id="SSF51445">
    <property type="entry name" value="(Trans)glycosidases"/>
    <property type="match status" value="1"/>
</dbReference>
<sequence>MVYVDYRDQRRTVKDSGWWYRDVIRSNGEGL</sequence>
<dbReference type="AlphaFoldDB" id="A0A9D2F2V0"/>
<accession>A0A9D2F2V0</accession>
<protein>
    <submittedName>
        <fullName evidence="1">Family 1 glycosylhydrolase</fullName>
    </submittedName>
</protein>
<name>A0A9D2F2V0_9FIRM</name>
<gene>
    <name evidence="1" type="ORF">H9810_04450</name>
</gene>
<dbReference type="Proteomes" id="UP000824031">
    <property type="component" value="Unassembled WGS sequence"/>
</dbReference>
<proteinExistence type="predicted"/>
<evidence type="ECO:0000313" key="1">
    <source>
        <dbReference type="EMBL" id="HIZ47951.1"/>
    </source>
</evidence>
<comment type="caution">
    <text evidence="1">The sequence shown here is derived from an EMBL/GenBank/DDBJ whole genome shotgun (WGS) entry which is preliminary data.</text>
</comment>
<dbReference type="Gene3D" id="3.20.20.80">
    <property type="entry name" value="Glycosidases"/>
    <property type="match status" value="1"/>
</dbReference>